<dbReference type="Proteomes" id="UP000054018">
    <property type="component" value="Unassembled WGS sequence"/>
</dbReference>
<dbReference type="EMBL" id="KN833688">
    <property type="protein sequence ID" value="KIK29866.1"/>
    <property type="molecule type" value="Genomic_DNA"/>
</dbReference>
<proteinExistence type="predicted"/>
<dbReference type="HOGENOM" id="CLU_2776904_0_0_1"/>
<protein>
    <submittedName>
        <fullName evidence="1">Uncharacterized protein</fullName>
    </submittedName>
</protein>
<dbReference type="AlphaFoldDB" id="A0A0C9ZKH3"/>
<evidence type="ECO:0000313" key="2">
    <source>
        <dbReference type="Proteomes" id="UP000054018"/>
    </source>
</evidence>
<organism evidence="1 2">
    <name type="scientific">Pisolithus microcarpus 441</name>
    <dbReference type="NCBI Taxonomy" id="765257"/>
    <lineage>
        <taxon>Eukaryota</taxon>
        <taxon>Fungi</taxon>
        <taxon>Dikarya</taxon>
        <taxon>Basidiomycota</taxon>
        <taxon>Agaricomycotina</taxon>
        <taxon>Agaricomycetes</taxon>
        <taxon>Agaricomycetidae</taxon>
        <taxon>Boletales</taxon>
        <taxon>Sclerodermatineae</taxon>
        <taxon>Pisolithaceae</taxon>
        <taxon>Pisolithus</taxon>
    </lineage>
</organism>
<gene>
    <name evidence="1" type="ORF">PISMIDRAFT_671840</name>
</gene>
<reference evidence="2" key="2">
    <citation type="submission" date="2015-01" db="EMBL/GenBank/DDBJ databases">
        <title>Evolutionary Origins and Diversification of the Mycorrhizal Mutualists.</title>
        <authorList>
            <consortium name="DOE Joint Genome Institute"/>
            <consortium name="Mycorrhizal Genomics Consortium"/>
            <person name="Kohler A."/>
            <person name="Kuo A."/>
            <person name="Nagy L.G."/>
            <person name="Floudas D."/>
            <person name="Copeland A."/>
            <person name="Barry K.W."/>
            <person name="Cichocki N."/>
            <person name="Veneault-Fourrey C."/>
            <person name="LaButti K."/>
            <person name="Lindquist E.A."/>
            <person name="Lipzen A."/>
            <person name="Lundell T."/>
            <person name="Morin E."/>
            <person name="Murat C."/>
            <person name="Riley R."/>
            <person name="Ohm R."/>
            <person name="Sun H."/>
            <person name="Tunlid A."/>
            <person name="Henrissat B."/>
            <person name="Grigoriev I.V."/>
            <person name="Hibbett D.S."/>
            <person name="Martin F."/>
        </authorList>
    </citation>
    <scope>NUCLEOTIDE SEQUENCE [LARGE SCALE GENOMIC DNA]</scope>
    <source>
        <strain evidence="2">441</strain>
    </source>
</reference>
<accession>A0A0C9ZKH3</accession>
<sequence length="69" mass="7715">MRDINHARNYGALMVLEGYGPLNPNKAQSPSIGCSSTERIHRTRFTGQVLLSGYVTLTGTCRIPRRRKP</sequence>
<reference evidence="1 2" key="1">
    <citation type="submission" date="2014-04" db="EMBL/GenBank/DDBJ databases">
        <authorList>
            <consortium name="DOE Joint Genome Institute"/>
            <person name="Kuo A."/>
            <person name="Kohler A."/>
            <person name="Costa M.D."/>
            <person name="Nagy L.G."/>
            <person name="Floudas D."/>
            <person name="Copeland A."/>
            <person name="Barry K.W."/>
            <person name="Cichocki N."/>
            <person name="Veneault-Fourrey C."/>
            <person name="LaButti K."/>
            <person name="Lindquist E.A."/>
            <person name="Lipzen A."/>
            <person name="Lundell T."/>
            <person name="Morin E."/>
            <person name="Murat C."/>
            <person name="Sun H."/>
            <person name="Tunlid A."/>
            <person name="Henrissat B."/>
            <person name="Grigoriev I.V."/>
            <person name="Hibbett D.S."/>
            <person name="Martin F."/>
            <person name="Nordberg H.P."/>
            <person name="Cantor M.N."/>
            <person name="Hua S.X."/>
        </authorList>
    </citation>
    <scope>NUCLEOTIDE SEQUENCE [LARGE SCALE GENOMIC DNA]</scope>
    <source>
        <strain evidence="1 2">441</strain>
    </source>
</reference>
<keyword evidence="2" id="KW-1185">Reference proteome</keyword>
<evidence type="ECO:0000313" key="1">
    <source>
        <dbReference type="EMBL" id="KIK29866.1"/>
    </source>
</evidence>
<name>A0A0C9ZKH3_9AGAM</name>